<gene>
    <name evidence="1" type="ORF">LCGC14_0245710</name>
</gene>
<reference evidence="1" key="1">
    <citation type="journal article" date="2015" name="Nature">
        <title>Complex archaea that bridge the gap between prokaryotes and eukaryotes.</title>
        <authorList>
            <person name="Spang A."/>
            <person name="Saw J.H."/>
            <person name="Jorgensen S.L."/>
            <person name="Zaremba-Niedzwiedzka K."/>
            <person name="Martijn J."/>
            <person name="Lind A.E."/>
            <person name="van Eijk R."/>
            <person name="Schleper C."/>
            <person name="Guy L."/>
            <person name="Ettema T.J."/>
        </authorList>
    </citation>
    <scope>NUCLEOTIDE SEQUENCE</scope>
</reference>
<accession>A0A0F9U643</accession>
<protein>
    <submittedName>
        <fullName evidence="1">Uncharacterized protein</fullName>
    </submittedName>
</protein>
<proteinExistence type="predicted"/>
<organism evidence="1">
    <name type="scientific">marine sediment metagenome</name>
    <dbReference type="NCBI Taxonomy" id="412755"/>
    <lineage>
        <taxon>unclassified sequences</taxon>
        <taxon>metagenomes</taxon>
        <taxon>ecological metagenomes</taxon>
    </lineage>
</organism>
<dbReference type="AlphaFoldDB" id="A0A0F9U643"/>
<dbReference type="EMBL" id="LAZR01000126">
    <property type="protein sequence ID" value="KKN88680.1"/>
    <property type="molecule type" value="Genomic_DNA"/>
</dbReference>
<name>A0A0F9U643_9ZZZZ</name>
<comment type="caution">
    <text evidence="1">The sequence shown here is derived from an EMBL/GenBank/DDBJ whole genome shotgun (WGS) entry which is preliminary data.</text>
</comment>
<sequence length="63" mass="7191">MAKVTSVDTIPTSRGVQIIINYEPTKDKEGNRIEYAPSFYPDTKVMQEFWADAVGKEVKRNAR</sequence>
<evidence type="ECO:0000313" key="1">
    <source>
        <dbReference type="EMBL" id="KKN88680.1"/>
    </source>
</evidence>